<feature type="compositionally biased region" description="Polar residues" evidence="2">
    <location>
        <begin position="841"/>
        <end position="879"/>
    </location>
</feature>
<dbReference type="EMBL" id="CDML01000055">
    <property type="protein sequence ID" value="CRF41842.1"/>
    <property type="molecule type" value="Genomic_DNA"/>
</dbReference>
<keyword evidence="1" id="KW-0175">Coiled coil</keyword>
<dbReference type="InterPro" id="IPR011990">
    <property type="entry name" value="TPR-like_helical_dom_sf"/>
</dbReference>
<evidence type="ECO:0000313" key="4">
    <source>
        <dbReference type="EMBL" id="CRF42949.1"/>
    </source>
</evidence>
<dbReference type="Proteomes" id="UP000041394">
    <property type="component" value="Unassembled WGS sequence"/>
</dbReference>
<dbReference type="Pfam" id="PF01856">
    <property type="entry name" value="HP_OMP"/>
    <property type="match status" value="1"/>
</dbReference>
<keyword evidence="6" id="KW-1185">Reference proteome</keyword>
<feature type="compositionally biased region" description="Polar residues" evidence="2">
    <location>
        <begin position="721"/>
        <end position="735"/>
    </location>
</feature>
<dbReference type="AlphaFoldDB" id="A0A0K2XJR7"/>
<feature type="region of interest" description="Disordered" evidence="2">
    <location>
        <begin position="721"/>
        <end position="879"/>
    </location>
</feature>
<reference evidence="6" key="3">
    <citation type="submission" date="2014-12" db="EMBL/GenBank/DDBJ databases">
        <authorList>
            <person name="Smet A."/>
        </authorList>
    </citation>
    <scope>NUCLEOTIDE SEQUENCE [LARGE SCALE GENOMIC DNA]</scope>
</reference>
<proteinExistence type="predicted"/>
<feature type="compositionally biased region" description="Polar residues" evidence="2">
    <location>
        <begin position="810"/>
        <end position="826"/>
    </location>
</feature>
<feature type="coiled-coil region" evidence="1">
    <location>
        <begin position="305"/>
        <end position="339"/>
    </location>
</feature>
<dbReference type="EMBL" id="CDMN01000071">
    <property type="protein sequence ID" value="CRF45019.1"/>
    <property type="molecule type" value="Genomic_DNA"/>
</dbReference>
<dbReference type="PRINTS" id="PR01776">
    <property type="entry name" value="HPOMPFAMILY"/>
</dbReference>
<dbReference type="EMBL" id="CDMH01000051">
    <property type="protein sequence ID" value="CRF42949.1"/>
    <property type="molecule type" value="Genomic_DNA"/>
</dbReference>
<dbReference type="Proteomes" id="UP000045175">
    <property type="component" value="Unassembled WGS sequence"/>
</dbReference>
<sequence>MKKPTFFKRTKPIFRKYAKYATCPLGLALATTFLCPLRAKSAFSGVQAQVGFGLLLSTPESAQSIAHALLNGNAQGVGVNQILQDLGTLGQNFQAVSHTLSAAHSALSGLNLGSAPQIPNSLNGSDPTGSYNLENLSNAVSDYPQALQGLQSALQNALTSADKTPNPQNALQQIQQTLSDASSALQSAQKTYSAPATSQSLGQAYNNIQQQVTALTHLYSTKGVFTNVSTIESVAKTLNALDNIATTAQKDAQTLHLSPQAQQELAKALGGLNSLKSVTGNIWGTTNAGSVSTALSDTNKVATSLQQAQQAYNSAATALGNATNRATQANSQVKLLEQMSGIVADLKDLQGLEGEAKSAANQSQQGNVDQFLQNIQKTYSPLNKTLQGLSQQLTDVYNDLGKPNITPQDLKEDVKTLNTIFNNMATYNTALNDLQKLSNQLTKDKVEFTPPSAGVIKQLDKANQPLANIQKILEGMQTAQKNAQLPWSNSVASGAAKNLTQSGESIQTVQDALNTIQGIAKQANTGEQNINTLVDQTYTSYNTLVKDLQGIQTITRLLGSGVVPINASNVAGLQGMLQRQLQPTRQQVTQAYKDAQATDQAITLKNLPSTISNALNTNPKLGDIGKAIVALESYIQALTGQDIAQALPQSNNSLVQAAANDYGAAVNALQQATQAYNNISTSNALSSTAAGQQELAKALQIIKEVDQALTNYQKALTNVANTKPAQTSPQTQPNNPKIHASNPSPSKPNPSGTTHTSQPKDTKSAPNTQPHTDKTASQDNHPQTHNLQSPHTQSSPDTKPSLSPDKPKVAQQQPNSKDHPVTQTPQPHIDKTANPLDHNTHQQPKIASQDKPNSPHTAQSPAPANNPLQILSNTTDSTNQRENAWEIYVKTQNQIMESIQAELESQAKQQGMDLAQTLVNLMAGMQQSVGQNLDQKSYISAALIEHYDHFYNAVLDNSSISFYVVQESLNNLITEVASARQNLFNQLNPETPLVGALPPQAAVLLAKIDLPQLNLAVDAFPVAQSIGAAIKELNILLAYLNATKADLKQYLSANHQPTATAPRFLTQNLTQSQNGNMYGVDVQVGYKQFFGKSKRWGLRYYGTFSYQHGTFYMSDSEAVDNFVYGAGADALYNFYESKDGKYTSGVFAGLMLTGSTWLAKGASNYIAYMASLNAHGGHAVMHTTYFQIPLNIGFRSNVSKHHGFEIGLRIPLAADYYFKGTNANGDDLDITYKRNISVFFNYVYSF</sequence>
<evidence type="ECO:0000256" key="2">
    <source>
        <dbReference type="SAM" id="MobiDB-lite"/>
    </source>
</evidence>
<reference evidence="7 8" key="2">
    <citation type="submission" date="2014-12" db="EMBL/GenBank/DDBJ databases">
        <authorList>
            <person name="Jaenicke S."/>
        </authorList>
    </citation>
    <scope>NUCLEOTIDE SEQUENCE [LARGE SCALE GENOMIC DNA]</scope>
</reference>
<dbReference type="STRING" id="1578720.HAL011_16600"/>
<protein>
    <submittedName>
        <fullName evidence="5">Putative Outer membrane protein</fullName>
    </submittedName>
</protein>
<gene>
    <name evidence="3" type="ORF">HAL011_16600</name>
    <name evidence="4" type="ORF">HAL013_11660</name>
    <name evidence="5" type="ORF">HAL09_16510</name>
</gene>
<dbReference type="Proteomes" id="UP000038622">
    <property type="component" value="Unassembled WGS sequence"/>
</dbReference>
<evidence type="ECO:0000313" key="5">
    <source>
        <dbReference type="EMBL" id="CRF45019.1"/>
    </source>
</evidence>
<dbReference type="InterPro" id="IPR002718">
    <property type="entry name" value="OMP_Helicobacter"/>
</dbReference>
<evidence type="ECO:0000313" key="8">
    <source>
        <dbReference type="Proteomes" id="UP000045175"/>
    </source>
</evidence>
<evidence type="ECO:0000313" key="7">
    <source>
        <dbReference type="Proteomes" id="UP000041394"/>
    </source>
</evidence>
<dbReference type="SUPFAM" id="SSF48452">
    <property type="entry name" value="TPR-like"/>
    <property type="match status" value="1"/>
</dbReference>
<evidence type="ECO:0000313" key="3">
    <source>
        <dbReference type="EMBL" id="CRF41842.1"/>
    </source>
</evidence>
<evidence type="ECO:0000313" key="6">
    <source>
        <dbReference type="Proteomes" id="UP000038622"/>
    </source>
</evidence>
<name>A0A0K2XJR7_9HELI</name>
<organism evidence="5 7">
    <name type="scientific">Helicobacter ailurogastricus</name>
    <dbReference type="NCBI Taxonomy" id="1578720"/>
    <lineage>
        <taxon>Bacteria</taxon>
        <taxon>Pseudomonadati</taxon>
        <taxon>Campylobacterota</taxon>
        <taxon>Epsilonproteobacteria</taxon>
        <taxon>Campylobacterales</taxon>
        <taxon>Helicobacteraceae</taxon>
        <taxon>Helicobacter</taxon>
    </lineage>
</organism>
<accession>A0A0K2XJR7</accession>
<feature type="compositionally biased region" description="Polar residues" evidence="2">
    <location>
        <begin position="777"/>
        <end position="801"/>
    </location>
</feature>
<evidence type="ECO:0000256" key="1">
    <source>
        <dbReference type="SAM" id="Coils"/>
    </source>
</evidence>
<dbReference type="RefSeq" id="WP_231624720.1">
    <property type="nucleotide sequence ID" value="NZ_CDMH01000051.1"/>
</dbReference>
<reference evidence="5" key="1">
    <citation type="submission" date="2014-12" db="EMBL/GenBank/DDBJ databases">
        <title>Whole genome sequences of four Staphylococcus schleiferi canine isolates.</title>
        <authorList>
            <person name="Misic A.M."/>
            <person name="Cain C."/>
            <person name="Morris D.O."/>
            <person name="Rankin S."/>
            <person name="Beiting D."/>
        </authorList>
    </citation>
    <scope>NUCLEOTIDE SEQUENCE</scope>
    <source>
        <strain evidence="3">ASB11</strain>
        <strain evidence="4">ASB13</strain>
        <strain evidence="5">ASB9</strain>
    </source>
</reference>